<feature type="signal peptide" evidence="1">
    <location>
        <begin position="1"/>
        <end position="25"/>
    </location>
</feature>
<reference evidence="2 3" key="1">
    <citation type="submission" date="2018-10" db="EMBL/GenBank/DDBJ databases">
        <title>Improved assembly of the deer mouse Peromyscus maniculatus genome.</title>
        <authorList>
            <person name="Lassance J.-M."/>
            <person name="Hoekstra H.E."/>
        </authorList>
    </citation>
    <scope>NUCLEOTIDE SEQUENCE [LARGE SCALE GENOMIC DNA]</scope>
</reference>
<accession>A0A8C8UM81</accession>
<organism evidence="2 3">
    <name type="scientific">Peromyscus maniculatus bairdii</name>
    <name type="common">Prairie deer mouse</name>
    <dbReference type="NCBI Taxonomy" id="230844"/>
    <lineage>
        <taxon>Eukaryota</taxon>
        <taxon>Metazoa</taxon>
        <taxon>Chordata</taxon>
        <taxon>Craniata</taxon>
        <taxon>Vertebrata</taxon>
        <taxon>Euteleostomi</taxon>
        <taxon>Mammalia</taxon>
        <taxon>Eutheria</taxon>
        <taxon>Euarchontoglires</taxon>
        <taxon>Glires</taxon>
        <taxon>Rodentia</taxon>
        <taxon>Myomorpha</taxon>
        <taxon>Muroidea</taxon>
        <taxon>Cricetidae</taxon>
        <taxon>Neotominae</taxon>
        <taxon>Peromyscus</taxon>
    </lineage>
</organism>
<dbReference type="AlphaFoldDB" id="A0A8C8UM81"/>
<protein>
    <submittedName>
        <fullName evidence="2">Uncharacterized protein</fullName>
    </submittedName>
</protein>
<feature type="chain" id="PRO_5034727895" evidence="1">
    <location>
        <begin position="26"/>
        <end position="69"/>
    </location>
</feature>
<evidence type="ECO:0000256" key="1">
    <source>
        <dbReference type="SAM" id="SignalP"/>
    </source>
</evidence>
<dbReference type="Ensembl" id="ENSPEMT00000041971.1">
    <property type="protein sequence ID" value="ENSPEMP00000033468.1"/>
    <property type="gene ID" value="ENSPEMG00000025938.1"/>
</dbReference>
<keyword evidence="1" id="KW-0732">Signal</keyword>
<evidence type="ECO:0000313" key="2">
    <source>
        <dbReference type="Ensembl" id="ENSPEMP00000033468.1"/>
    </source>
</evidence>
<reference evidence="2" key="3">
    <citation type="submission" date="2025-09" db="UniProtKB">
        <authorList>
            <consortium name="Ensembl"/>
        </authorList>
    </citation>
    <scope>IDENTIFICATION</scope>
</reference>
<evidence type="ECO:0000313" key="3">
    <source>
        <dbReference type="Proteomes" id="UP000694547"/>
    </source>
</evidence>
<dbReference type="Proteomes" id="UP000694547">
    <property type="component" value="Chromosome 1"/>
</dbReference>
<reference evidence="2" key="2">
    <citation type="submission" date="2025-08" db="UniProtKB">
        <authorList>
            <consortium name="Ensembl"/>
        </authorList>
    </citation>
    <scope>IDENTIFICATION</scope>
</reference>
<name>A0A8C8UM81_PERMB</name>
<proteinExistence type="predicted"/>
<sequence length="69" mass="7631">MTLFIILGICLSCLSLLFLWNQHHGKGKLPPGPTPFPVVGNILQMDIKNIIKSLNMVSVISFFSGVFDE</sequence>
<keyword evidence="3" id="KW-1185">Reference proteome</keyword>
<dbReference type="GeneTree" id="ENSGT00940000162654"/>